<reference evidence="3" key="1">
    <citation type="journal article" date="2015" name="Nat. Genet.">
        <title>The genome and transcriptome of the zoonotic hookworm Ancylostoma ceylanicum identify infection-specific gene families.</title>
        <authorList>
            <person name="Schwarz E.M."/>
            <person name="Hu Y."/>
            <person name="Antoshechkin I."/>
            <person name="Miller M.M."/>
            <person name="Sternberg P.W."/>
            <person name="Aroian R.V."/>
        </authorList>
    </citation>
    <scope>NUCLEOTIDE SEQUENCE</scope>
    <source>
        <strain evidence="3">HY135</strain>
    </source>
</reference>
<evidence type="ECO:0000313" key="2">
    <source>
        <dbReference type="EMBL" id="EYB81627.1"/>
    </source>
</evidence>
<dbReference type="AlphaFoldDB" id="A0A016RU65"/>
<comment type="caution">
    <text evidence="2">The sequence shown here is derived from an EMBL/GenBank/DDBJ whole genome shotgun (WGS) entry which is preliminary data.</text>
</comment>
<name>A0A016RU65_9BILA</name>
<feature type="compositionally biased region" description="Basic and acidic residues" evidence="1">
    <location>
        <begin position="88"/>
        <end position="98"/>
    </location>
</feature>
<keyword evidence="3" id="KW-1185">Reference proteome</keyword>
<evidence type="ECO:0000313" key="3">
    <source>
        <dbReference type="Proteomes" id="UP000024635"/>
    </source>
</evidence>
<proteinExistence type="predicted"/>
<dbReference type="EMBL" id="JARK01001714">
    <property type="protein sequence ID" value="EYB81627.1"/>
    <property type="molecule type" value="Genomic_DNA"/>
</dbReference>
<dbReference type="OrthoDB" id="10253553at2759"/>
<dbReference type="Proteomes" id="UP000024635">
    <property type="component" value="Unassembled WGS sequence"/>
</dbReference>
<accession>A0A016RU65</accession>
<sequence length="98" mass="10786">MSGSAVFHCRGHLTAGKAALREELSLSDLKLTPVPRPSPLTGIDIDSDEENMPTLIKMESSDMDEATTAMSSMRLGPRPSRSQLKQRRNADARLLNDY</sequence>
<protein>
    <submittedName>
        <fullName evidence="2">Uncharacterized protein</fullName>
    </submittedName>
</protein>
<evidence type="ECO:0000256" key="1">
    <source>
        <dbReference type="SAM" id="MobiDB-lite"/>
    </source>
</evidence>
<gene>
    <name evidence="2" type="primary">Acey_s0378.g300</name>
    <name evidence="2" type="synonym">Acey-let-49</name>
    <name evidence="2" type="ORF">Y032_0378g300</name>
</gene>
<feature type="region of interest" description="Disordered" evidence="1">
    <location>
        <begin position="64"/>
        <end position="98"/>
    </location>
</feature>
<organism evidence="2 3">
    <name type="scientific">Ancylostoma ceylanicum</name>
    <dbReference type="NCBI Taxonomy" id="53326"/>
    <lineage>
        <taxon>Eukaryota</taxon>
        <taxon>Metazoa</taxon>
        <taxon>Ecdysozoa</taxon>
        <taxon>Nematoda</taxon>
        <taxon>Chromadorea</taxon>
        <taxon>Rhabditida</taxon>
        <taxon>Rhabditina</taxon>
        <taxon>Rhabditomorpha</taxon>
        <taxon>Strongyloidea</taxon>
        <taxon>Ancylostomatidae</taxon>
        <taxon>Ancylostomatinae</taxon>
        <taxon>Ancylostoma</taxon>
    </lineage>
</organism>